<dbReference type="Pfam" id="PF13649">
    <property type="entry name" value="Methyltransf_25"/>
    <property type="match status" value="1"/>
</dbReference>
<dbReference type="CDD" id="cd02440">
    <property type="entry name" value="AdoMet_MTases"/>
    <property type="match status" value="1"/>
</dbReference>
<dbReference type="GO" id="GO:0008168">
    <property type="term" value="F:methyltransferase activity"/>
    <property type="evidence" value="ECO:0007669"/>
    <property type="project" value="UniProtKB-KW"/>
</dbReference>
<dbReference type="AlphaFoldDB" id="A0A7W9DUF9"/>
<evidence type="ECO:0000313" key="3">
    <source>
        <dbReference type="Proteomes" id="UP000588112"/>
    </source>
</evidence>
<keyword evidence="3" id="KW-1185">Reference proteome</keyword>
<organism evidence="2 3">
    <name type="scientific">Sphaerisporangium krabiense</name>
    <dbReference type="NCBI Taxonomy" id="763782"/>
    <lineage>
        <taxon>Bacteria</taxon>
        <taxon>Bacillati</taxon>
        <taxon>Actinomycetota</taxon>
        <taxon>Actinomycetes</taxon>
        <taxon>Streptosporangiales</taxon>
        <taxon>Streptosporangiaceae</taxon>
        <taxon>Sphaerisporangium</taxon>
    </lineage>
</organism>
<protein>
    <submittedName>
        <fullName evidence="2">SAM-dependent methyltransferase</fullName>
    </submittedName>
</protein>
<dbReference type="GO" id="GO:0032259">
    <property type="term" value="P:methylation"/>
    <property type="evidence" value="ECO:0007669"/>
    <property type="project" value="UniProtKB-KW"/>
</dbReference>
<evidence type="ECO:0000259" key="1">
    <source>
        <dbReference type="Pfam" id="PF13649"/>
    </source>
</evidence>
<reference evidence="2 3" key="1">
    <citation type="submission" date="2020-08" db="EMBL/GenBank/DDBJ databases">
        <title>Sequencing the genomes of 1000 actinobacteria strains.</title>
        <authorList>
            <person name="Klenk H.-P."/>
        </authorList>
    </citation>
    <scope>NUCLEOTIDE SEQUENCE [LARGE SCALE GENOMIC DNA]</scope>
    <source>
        <strain evidence="2 3">DSM 45790</strain>
    </source>
</reference>
<feature type="domain" description="Methyltransferase" evidence="1">
    <location>
        <begin position="74"/>
        <end position="163"/>
    </location>
</feature>
<evidence type="ECO:0000313" key="2">
    <source>
        <dbReference type="EMBL" id="MBB5631673.1"/>
    </source>
</evidence>
<dbReference type="PANTHER" id="PTHR43464">
    <property type="entry name" value="METHYLTRANSFERASE"/>
    <property type="match status" value="1"/>
</dbReference>
<dbReference type="InterPro" id="IPR029063">
    <property type="entry name" value="SAM-dependent_MTases_sf"/>
</dbReference>
<dbReference type="EMBL" id="JACHBR010000004">
    <property type="protein sequence ID" value="MBB5631673.1"/>
    <property type="molecule type" value="Genomic_DNA"/>
</dbReference>
<gene>
    <name evidence="2" type="ORF">BJ981_007459</name>
</gene>
<dbReference type="InterPro" id="IPR041698">
    <property type="entry name" value="Methyltransf_25"/>
</dbReference>
<name>A0A7W9DUF9_9ACTN</name>
<accession>A0A7W9DUF9</accession>
<keyword evidence="2" id="KW-0489">Methyltransferase</keyword>
<dbReference type="RefSeq" id="WP_184618173.1">
    <property type="nucleotide sequence ID" value="NZ_BOOS01000006.1"/>
</dbReference>
<sequence length="226" mass="23724">MSADPGAARGGARELAARYQERGDPLGWFEPLYSAAERGEGVVPWAHRVPNSLVVGWAEATAANGAGRTALVPGCGLGDDAEYLAGLGFAVTAFDIAPTAVAAARRRFPGTSVRYVTADLLDPPAAWRGAFDLVAEAYTLQVLRGPLRERAMASLAGLLAPGGTLLVVARAREESDPPGHMPWPLTRAEVESFGARALTAARVDLVPGPPGGDPPVRYWRAEFRAA</sequence>
<dbReference type="SUPFAM" id="SSF53335">
    <property type="entry name" value="S-adenosyl-L-methionine-dependent methyltransferases"/>
    <property type="match status" value="1"/>
</dbReference>
<comment type="caution">
    <text evidence="2">The sequence shown here is derived from an EMBL/GenBank/DDBJ whole genome shotgun (WGS) entry which is preliminary data.</text>
</comment>
<dbReference type="Proteomes" id="UP000588112">
    <property type="component" value="Unassembled WGS sequence"/>
</dbReference>
<dbReference type="Gene3D" id="3.40.50.150">
    <property type="entry name" value="Vaccinia Virus protein VP39"/>
    <property type="match status" value="1"/>
</dbReference>
<proteinExistence type="predicted"/>
<dbReference type="PANTHER" id="PTHR43464:SF92">
    <property type="entry name" value="SLR1071 PROTEIN"/>
    <property type="match status" value="1"/>
</dbReference>
<keyword evidence="2" id="KW-0808">Transferase</keyword>